<protein>
    <submittedName>
        <fullName evidence="2">Uncharacterized protein</fullName>
    </submittedName>
</protein>
<dbReference type="AlphaFoldDB" id="A0A4S9Y4U5"/>
<gene>
    <name evidence="2" type="ORF">D6C83_09431</name>
</gene>
<sequence>MKRRIATRSLARSSGTSSRSTISPIRMSRVELSFWKFWTRISCPSESAIDARKLRQLAGSSRRWLILAKKPKPPARTLEMTKRMPKPLRSGS</sequence>
<dbReference type="EMBL" id="QZBU01006262">
    <property type="protein sequence ID" value="THZ87949.1"/>
    <property type="molecule type" value="Genomic_DNA"/>
</dbReference>
<evidence type="ECO:0000313" key="2">
    <source>
        <dbReference type="EMBL" id="THZ87949.1"/>
    </source>
</evidence>
<evidence type="ECO:0000313" key="3">
    <source>
        <dbReference type="Proteomes" id="UP000304947"/>
    </source>
</evidence>
<evidence type="ECO:0000256" key="1">
    <source>
        <dbReference type="SAM" id="MobiDB-lite"/>
    </source>
</evidence>
<proteinExistence type="predicted"/>
<feature type="compositionally biased region" description="Low complexity" evidence="1">
    <location>
        <begin position="7"/>
        <end position="22"/>
    </location>
</feature>
<accession>A0A4S9Y4U5</accession>
<reference evidence="2 3" key="1">
    <citation type="submission" date="2018-10" db="EMBL/GenBank/DDBJ databases">
        <title>Fifty Aureobasidium pullulans genomes reveal a recombining polyextremotolerant generalist.</title>
        <authorList>
            <person name="Gostincar C."/>
            <person name="Turk M."/>
            <person name="Zajc J."/>
            <person name="Gunde-Cimerman N."/>
        </authorList>
    </citation>
    <scope>NUCLEOTIDE SEQUENCE [LARGE SCALE GENOMIC DNA]</scope>
    <source>
        <strain evidence="2 3">EXF-3380</strain>
    </source>
</reference>
<name>A0A4S9Y4U5_AURPU</name>
<feature type="region of interest" description="Disordered" evidence="1">
    <location>
        <begin position="1"/>
        <end position="22"/>
    </location>
</feature>
<dbReference type="Proteomes" id="UP000304947">
    <property type="component" value="Unassembled WGS sequence"/>
</dbReference>
<organism evidence="2 3">
    <name type="scientific">Aureobasidium pullulans</name>
    <name type="common">Black yeast</name>
    <name type="synonym">Pullularia pullulans</name>
    <dbReference type="NCBI Taxonomy" id="5580"/>
    <lineage>
        <taxon>Eukaryota</taxon>
        <taxon>Fungi</taxon>
        <taxon>Dikarya</taxon>
        <taxon>Ascomycota</taxon>
        <taxon>Pezizomycotina</taxon>
        <taxon>Dothideomycetes</taxon>
        <taxon>Dothideomycetidae</taxon>
        <taxon>Dothideales</taxon>
        <taxon>Saccotheciaceae</taxon>
        <taxon>Aureobasidium</taxon>
    </lineage>
</organism>
<comment type="caution">
    <text evidence="2">The sequence shown here is derived from an EMBL/GenBank/DDBJ whole genome shotgun (WGS) entry which is preliminary data.</text>
</comment>